<dbReference type="AlphaFoldDB" id="A0A4S8N1Z4"/>
<protein>
    <submittedName>
        <fullName evidence="5">FHA domain-containing protein</fullName>
    </submittedName>
</protein>
<gene>
    <name evidence="5" type="ORF">E9934_17790</name>
</gene>
<keyword evidence="2" id="KW-0597">Phosphoprotein</keyword>
<dbReference type="PROSITE" id="PS50125">
    <property type="entry name" value="GUANYLATE_CYCLASE_2"/>
    <property type="match status" value="1"/>
</dbReference>
<dbReference type="GO" id="GO:0035556">
    <property type="term" value="P:intracellular signal transduction"/>
    <property type="evidence" value="ECO:0007669"/>
    <property type="project" value="InterPro"/>
</dbReference>
<feature type="domain" description="Guanylate cyclase" evidence="4">
    <location>
        <begin position="41"/>
        <end position="153"/>
    </location>
</feature>
<dbReference type="Gene3D" id="2.60.200.20">
    <property type="match status" value="1"/>
</dbReference>
<dbReference type="InterPro" id="IPR008984">
    <property type="entry name" value="SMAD_FHA_dom_sf"/>
</dbReference>
<dbReference type="InterPro" id="IPR029787">
    <property type="entry name" value="Nucleotide_cyclase"/>
</dbReference>
<dbReference type="InterPro" id="IPR050697">
    <property type="entry name" value="Adenylyl/Guanylyl_Cyclase_3/4"/>
</dbReference>
<evidence type="ECO:0000259" key="3">
    <source>
        <dbReference type="PROSITE" id="PS50006"/>
    </source>
</evidence>
<reference evidence="5 6" key="1">
    <citation type="journal article" date="2009" name="Int. J. Syst. Evol. Microbiol.">
        <title>Nocardioides caeni sp. nov., isolated from wastewater.</title>
        <authorList>
            <person name="Yoon J.H."/>
            <person name="Kang S.J."/>
            <person name="Park S."/>
            <person name="Kim W."/>
            <person name="Oh T.K."/>
        </authorList>
    </citation>
    <scope>NUCLEOTIDE SEQUENCE [LARGE SCALE GENOMIC DNA]</scope>
    <source>
        <strain evidence="5 6">DSM 23134</strain>
    </source>
</reference>
<evidence type="ECO:0000313" key="5">
    <source>
        <dbReference type="EMBL" id="THV09039.1"/>
    </source>
</evidence>
<feature type="domain" description="FHA" evidence="3">
    <location>
        <begin position="257"/>
        <end position="306"/>
    </location>
</feature>
<dbReference type="InterPro" id="IPR001054">
    <property type="entry name" value="A/G_cyclase"/>
</dbReference>
<accession>A0A4S8N1Z4</accession>
<evidence type="ECO:0000256" key="1">
    <source>
        <dbReference type="ARBA" id="ARBA00005381"/>
    </source>
</evidence>
<dbReference type="SMART" id="SM00240">
    <property type="entry name" value="FHA"/>
    <property type="match status" value="1"/>
</dbReference>
<dbReference type="InterPro" id="IPR000253">
    <property type="entry name" value="FHA_dom"/>
</dbReference>
<dbReference type="PANTHER" id="PTHR43081:SF1">
    <property type="entry name" value="ADENYLATE CYCLASE, TERMINAL-DIFFERENTIATION SPECIFIC"/>
    <property type="match status" value="1"/>
</dbReference>
<name>A0A4S8N1Z4_9ACTN</name>
<dbReference type="GO" id="GO:0004016">
    <property type="term" value="F:adenylate cyclase activity"/>
    <property type="evidence" value="ECO:0007669"/>
    <property type="project" value="UniProtKB-ARBA"/>
</dbReference>
<keyword evidence="6" id="KW-1185">Reference proteome</keyword>
<evidence type="ECO:0000259" key="4">
    <source>
        <dbReference type="PROSITE" id="PS50125"/>
    </source>
</evidence>
<dbReference type="Proteomes" id="UP000307087">
    <property type="component" value="Unassembled WGS sequence"/>
</dbReference>
<evidence type="ECO:0000313" key="6">
    <source>
        <dbReference type="Proteomes" id="UP000307087"/>
    </source>
</evidence>
<sequence length="333" mass="34713">MGPIRQGFGRDSAGIRRGFGLNVDRAPGECVVTALPVGELALLFTDIEGSTQLAQALGAGWPSVLRLHRELGRAAWQAHDGQEVDTAGDGFFVVFTEREAAVAAAVAAQRSLSAAQWPDGATVRVRMGLHHGRVTTYDGSYVGYEVHRAARVAAAAHGGQVLATVSALQGLVIASEPDVSAVDLGRHPLKDIAEPERLFQLTGPGLPRGFPPVRSLAGKGPAAAIEVPSTMRSGVDVLPATLTLPDGRTLMLTTYGARIGRTPDNDLVLADPAVSRHHCAISATNGGFVVTDLQSTHGTRVAGERIAAPQLLANGDVLRVGDTEIAFAWPAVG</sequence>
<dbReference type="GO" id="GO:0009190">
    <property type="term" value="P:cyclic nucleotide biosynthetic process"/>
    <property type="evidence" value="ECO:0007669"/>
    <property type="project" value="InterPro"/>
</dbReference>
<dbReference type="Pfam" id="PF00211">
    <property type="entry name" value="Guanylate_cyc"/>
    <property type="match status" value="1"/>
</dbReference>
<organism evidence="5 6">
    <name type="scientific">Nocardioides caeni</name>
    <dbReference type="NCBI Taxonomy" id="574700"/>
    <lineage>
        <taxon>Bacteria</taxon>
        <taxon>Bacillati</taxon>
        <taxon>Actinomycetota</taxon>
        <taxon>Actinomycetes</taxon>
        <taxon>Propionibacteriales</taxon>
        <taxon>Nocardioidaceae</taxon>
        <taxon>Nocardioides</taxon>
    </lineage>
</organism>
<dbReference type="Gene3D" id="3.30.70.1230">
    <property type="entry name" value="Nucleotide cyclase"/>
    <property type="match status" value="1"/>
</dbReference>
<proteinExistence type="inferred from homology"/>
<dbReference type="PANTHER" id="PTHR43081">
    <property type="entry name" value="ADENYLATE CYCLASE, TERMINAL-DIFFERENTIATION SPECIFIC-RELATED"/>
    <property type="match status" value="1"/>
</dbReference>
<dbReference type="EMBL" id="STGW01000018">
    <property type="protein sequence ID" value="THV09039.1"/>
    <property type="molecule type" value="Genomic_DNA"/>
</dbReference>
<dbReference type="PROSITE" id="PS50006">
    <property type="entry name" value="FHA_DOMAIN"/>
    <property type="match status" value="1"/>
</dbReference>
<dbReference type="Pfam" id="PF00498">
    <property type="entry name" value="FHA"/>
    <property type="match status" value="1"/>
</dbReference>
<evidence type="ECO:0000256" key="2">
    <source>
        <dbReference type="ARBA" id="ARBA00022553"/>
    </source>
</evidence>
<dbReference type="SUPFAM" id="SSF49879">
    <property type="entry name" value="SMAD/FHA domain"/>
    <property type="match status" value="1"/>
</dbReference>
<comment type="similarity">
    <text evidence="1">Belongs to the adenylyl cyclase class-3 family.</text>
</comment>
<dbReference type="SUPFAM" id="SSF55073">
    <property type="entry name" value="Nucleotide cyclase"/>
    <property type="match status" value="1"/>
</dbReference>
<dbReference type="SMART" id="SM00044">
    <property type="entry name" value="CYCc"/>
    <property type="match status" value="1"/>
</dbReference>
<dbReference type="CDD" id="cd00060">
    <property type="entry name" value="FHA"/>
    <property type="match status" value="1"/>
</dbReference>
<comment type="caution">
    <text evidence="5">The sequence shown here is derived from an EMBL/GenBank/DDBJ whole genome shotgun (WGS) entry which is preliminary data.</text>
</comment>